<dbReference type="GO" id="GO:0004016">
    <property type="term" value="F:adenylate cyclase activity"/>
    <property type="evidence" value="ECO:0007669"/>
    <property type="project" value="UniProtKB-ARBA"/>
</dbReference>
<dbReference type="Pfam" id="PF13191">
    <property type="entry name" value="AAA_16"/>
    <property type="match status" value="1"/>
</dbReference>
<gene>
    <name evidence="4" type="ORF">DPM35_07425</name>
</gene>
<dbReference type="CDD" id="cd00267">
    <property type="entry name" value="ABC_ATPase"/>
    <property type="match status" value="1"/>
</dbReference>
<dbReference type="InterPro" id="IPR041664">
    <property type="entry name" value="AAA_16"/>
</dbReference>
<reference evidence="4 5" key="2">
    <citation type="submission" date="2018-07" db="EMBL/GenBank/DDBJ databases">
        <title>Diversity of Mesorhizobium strains in Brazil.</title>
        <authorList>
            <person name="Helene L.C.F."/>
            <person name="Dall'Agnol R."/>
            <person name="Delamuta J.R.M."/>
            <person name="Hungria M."/>
        </authorList>
    </citation>
    <scope>NUCLEOTIDE SEQUENCE [LARGE SCALE GENOMIC DNA]</scope>
    <source>
        <strain evidence="4 5">CNPSo 3140</strain>
    </source>
</reference>
<evidence type="ECO:0000256" key="2">
    <source>
        <dbReference type="ARBA" id="ARBA00022840"/>
    </source>
</evidence>
<dbReference type="SUPFAM" id="SSF52540">
    <property type="entry name" value="P-loop containing nucleoside triphosphate hydrolases"/>
    <property type="match status" value="1"/>
</dbReference>
<dbReference type="SUPFAM" id="SSF55073">
    <property type="entry name" value="Nucleotide cyclase"/>
    <property type="match status" value="2"/>
</dbReference>
<feature type="domain" description="Guanylate cyclase" evidence="3">
    <location>
        <begin position="257"/>
        <end position="386"/>
    </location>
</feature>
<keyword evidence="2" id="KW-0067">ATP-binding</keyword>
<dbReference type="CDD" id="cd07302">
    <property type="entry name" value="CHD"/>
    <property type="match status" value="2"/>
</dbReference>
<dbReference type="OrthoDB" id="9785312at2"/>
<dbReference type="GO" id="GO:0009190">
    <property type="term" value="P:cyclic nucleotide biosynthetic process"/>
    <property type="evidence" value="ECO:0007669"/>
    <property type="project" value="InterPro"/>
</dbReference>
<reference evidence="5" key="1">
    <citation type="submission" date="2018-06" db="EMBL/GenBank/DDBJ databases">
        <authorList>
            <person name="Helene L.C."/>
            <person name="Dall'Agnol R."/>
            <person name="Delamuta J.R."/>
            <person name="Hungria M."/>
        </authorList>
    </citation>
    <scope>NUCLEOTIDE SEQUENCE [LARGE SCALE GENOMIC DNA]</scope>
    <source>
        <strain evidence="5">CNPSo 3140</strain>
    </source>
</reference>
<dbReference type="InterPro" id="IPR001054">
    <property type="entry name" value="A/G_cyclase"/>
</dbReference>
<keyword evidence="5" id="KW-1185">Reference proteome</keyword>
<evidence type="ECO:0000256" key="1">
    <source>
        <dbReference type="ARBA" id="ARBA00022741"/>
    </source>
</evidence>
<comment type="caution">
    <text evidence="4">The sequence shown here is derived from an EMBL/GenBank/DDBJ whole genome shotgun (WGS) entry which is preliminary data.</text>
</comment>
<dbReference type="InterPro" id="IPR027417">
    <property type="entry name" value="P-loop_NTPase"/>
</dbReference>
<dbReference type="PROSITE" id="PS50125">
    <property type="entry name" value="GUANYLATE_CYCLASE_2"/>
    <property type="match status" value="2"/>
</dbReference>
<evidence type="ECO:0000259" key="3">
    <source>
        <dbReference type="PROSITE" id="PS50125"/>
    </source>
</evidence>
<evidence type="ECO:0000313" key="4">
    <source>
        <dbReference type="EMBL" id="RAZ78400.1"/>
    </source>
</evidence>
<keyword evidence="1" id="KW-0547">Nucleotide-binding</keyword>
<feature type="domain" description="Guanylate cyclase" evidence="3">
    <location>
        <begin position="36"/>
        <end position="173"/>
    </location>
</feature>
<dbReference type="GO" id="GO:0005737">
    <property type="term" value="C:cytoplasm"/>
    <property type="evidence" value="ECO:0007669"/>
    <property type="project" value="TreeGrafter"/>
</dbReference>
<dbReference type="GO" id="GO:0005524">
    <property type="term" value="F:ATP binding"/>
    <property type="evidence" value="ECO:0007669"/>
    <property type="project" value="UniProtKB-KW"/>
</dbReference>
<evidence type="ECO:0000313" key="5">
    <source>
        <dbReference type="Proteomes" id="UP000251956"/>
    </source>
</evidence>
<sequence>MRETHELLGSFLPLRLLGRIHAVRSDGPAAVEFPAAVMFVDVSRYTALVEQLARRGQEGLERIPSLLSRSYSRCVEQVHERAGEVLYLAGDELLAYWAADGGGLASAVRAAVACAEAICGNQNDRPDNGEGDIAPALHVGIGAGPLWVAALGSQRIWTLFAGGSAVIQAARSQTVARRWEYVVSEKASQALAGPSGSQPNLDAGATNPPPADWLARFLPLQLRDLITDVESGPTAEGSAIPVTPTEHRRTAVHLDTLAEIRPITALFARIAGLDYSQPQDLARYQSLYMALQEDLRSRGGPAGELLLDDKGLVFFATFGARGSFHRDDPIRALDAARAISLTAQHLGLSTSVGIATGDAHFSVVGSARRRQFMVFGAPVNRAARLMTASTSILCDAPTERASRRSFRFEERGTLQLEGLGDMAAVFCPADQRAPEHNTTSLIGRGNELGALERTFHEAREGSRRLVVILGESGIGKTALIKAFTDELRSAGTAVFVAGAERDDRRTSLLPWRRLLAAVLGLSSGSDGVTVLQRVTERVQGHPSVAARLPLLGDVLGVEIPQNDATRHLEGANRADATMRLLGDLMDRLSSRPLVLVLEDSQWLDSASWRLVEWILSSLSSLLLILCVRSDEVPEELKNLRRRAEAPGMNTGGADADDPARFCRILDLEELNDVSICELVARTLGEAPPHDELLRRVCALAGGNPFFAEEIALTLKSQGLIAVRDGFWCPIRPLDRLRYFEGVERVIRERVDRLEAAAQEAIKAAAVIGRTFSREALATLLKGVLHGGAVAAAVESLAAAHLVRQVVSSGNYEFRHDQIRDVVYGAIPGEVRQRLHGALAAWMESSQSAATGADTAALVQHFEAAGDSLKAVRYANLAATKALQIGAFREVESFLGICLNYESEQPWSAVQRLQAVRWRRQLGEAHYSRGDLHAQGVSVRRALVLAGEPVPRSPVALLTRLLGSGLRLAFQQIFPPSARSGQDGALGSWEQELTRCLNQAAVVDYFELRFSRAFSHTVAAVTYAERTGVTTEMAVASAQLACGLGILGWRRACHYFMARAERVAITLADPSIHSHLCNLDALWRIGHCDWMMVDRRLDQSQELCLQAGDQLSWCNAQAIRFWSLYYRGHSGELEHTAQALLSRAQNSGNLQQEVWALRCKSLCVLQADSPREAVDILRLTTSAMVGSSDLADMVSAKGSLALALARVGQHAESVRAVVDALRLLREMGRPTVHSTLPGITGVIEVLLRGREAGLSREYDQWRHWERQALHELKRFRRVFSVGVPQYALWVGVAHWLDGRNELAISTWQRGLAAAQRLALHRDASMIAAEIRRRQDRV</sequence>
<dbReference type="InterPro" id="IPR029787">
    <property type="entry name" value="Nucleotide_cyclase"/>
</dbReference>
<dbReference type="EMBL" id="QMBQ01000002">
    <property type="protein sequence ID" value="RAZ78400.1"/>
    <property type="molecule type" value="Genomic_DNA"/>
</dbReference>
<dbReference type="Gene3D" id="3.40.50.300">
    <property type="entry name" value="P-loop containing nucleotide triphosphate hydrolases"/>
    <property type="match status" value="1"/>
</dbReference>
<name>A0A330GV66_9HYPH</name>
<dbReference type="Gene3D" id="3.30.70.1230">
    <property type="entry name" value="Nucleotide cyclase"/>
    <property type="match status" value="2"/>
</dbReference>
<dbReference type="PANTHER" id="PTHR16305:SF28">
    <property type="entry name" value="GUANYLATE CYCLASE DOMAIN-CONTAINING PROTEIN"/>
    <property type="match status" value="1"/>
</dbReference>
<organism evidence="4 5">
    <name type="scientific">Mesorhizobium atlanticum</name>
    <dbReference type="NCBI Taxonomy" id="2233532"/>
    <lineage>
        <taxon>Bacteria</taxon>
        <taxon>Pseudomonadati</taxon>
        <taxon>Pseudomonadota</taxon>
        <taxon>Alphaproteobacteria</taxon>
        <taxon>Hyphomicrobiales</taxon>
        <taxon>Phyllobacteriaceae</taxon>
        <taxon>Mesorhizobium</taxon>
    </lineage>
</organism>
<accession>A0A330GV66</accession>
<proteinExistence type="predicted"/>
<dbReference type="Proteomes" id="UP000251956">
    <property type="component" value="Unassembled WGS sequence"/>
</dbReference>
<dbReference type="PANTHER" id="PTHR16305">
    <property type="entry name" value="TESTICULAR SOLUBLE ADENYLYL CYCLASE"/>
    <property type="match status" value="1"/>
</dbReference>
<dbReference type="Pfam" id="PF00211">
    <property type="entry name" value="Guanylate_cyc"/>
    <property type="match status" value="1"/>
</dbReference>
<protein>
    <recommendedName>
        <fullName evidence="3">Guanylate cyclase domain-containing protein</fullName>
    </recommendedName>
</protein>
<dbReference type="GO" id="GO:0035556">
    <property type="term" value="P:intracellular signal transduction"/>
    <property type="evidence" value="ECO:0007669"/>
    <property type="project" value="InterPro"/>
</dbReference>